<evidence type="ECO:0000313" key="2">
    <source>
        <dbReference type="Proteomes" id="UP001209540"/>
    </source>
</evidence>
<dbReference type="EMBL" id="JAIXMP010000006">
    <property type="protein sequence ID" value="KAI9271907.1"/>
    <property type="molecule type" value="Genomic_DNA"/>
</dbReference>
<name>A0AAD5K7C3_9FUNG</name>
<sequence>MYFDPILSALLSDPDKSVLLRWSNITADETGEMRLDVTISKLYQHDFAPSLGFGELKLARISTDNHALCQDLLH</sequence>
<comment type="caution">
    <text evidence="1">The sequence shown here is derived from an EMBL/GenBank/DDBJ whole genome shotgun (WGS) entry which is preliminary data.</text>
</comment>
<accession>A0AAD5K7C3</accession>
<reference evidence="1" key="2">
    <citation type="submission" date="2023-02" db="EMBL/GenBank/DDBJ databases">
        <authorList>
            <consortium name="DOE Joint Genome Institute"/>
            <person name="Mondo S.J."/>
            <person name="Chang Y."/>
            <person name="Wang Y."/>
            <person name="Ahrendt S."/>
            <person name="Andreopoulos W."/>
            <person name="Barry K."/>
            <person name="Beard J."/>
            <person name="Benny G.L."/>
            <person name="Blankenship S."/>
            <person name="Bonito G."/>
            <person name="Cuomo C."/>
            <person name="Desiro A."/>
            <person name="Gervers K.A."/>
            <person name="Hundley H."/>
            <person name="Kuo A."/>
            <person name="LaButti K."/>
            <person name="Lang B.F."/>
            <person name="Lipzen A."/>
            <person name="O'Donnell K."/>
            <person name="Pangilinan J."/>
            <person name="Reynolds N."/>
            <person name="Sandor L."/>
            <person name="Smith M.W."/>
            <person name="Tsang A."/>
            <person name="Grigoriev I.V."/>
            <person name="Stajich J.E."/>
            <person name="Spatafora J.W."/>
        </authorList>
    </citation>
    <scope>NUCLEOTIDE SEQUENCE</scope>
    <source>
        <strain evidence="1">RSA 2281</strain>
    </source>
</reference>
<protein>
    <submittedName>
        <fullName evidence="1">Uncharacterized protein</fullName>
    </submittedName>
</protein>
<keyword evidence="2" id="KW-1185">Reference proteome</keyword>
<proteinExistence type="predicted"/>
<dbReference type="Proteomes" id="UP001209540">
    <property type="component" value="Unassembled WGS sequence"/>
</dbReference>
<organism evidence="1 2">
    <name type="scientific">Phascolomyces articulosus</name>
    <dbReference type="NCBI Taxonomy" id="60185"/>
    <lineage>
        <taxon>Eukaryota</taxon>
        <taxon>Fungi</taxon>
        <taxon>Fungi incertae sedis</taxon>
        <taxon>Mucoromycota</taxon>
        <taxon>Mucoromycotina</taxon>
        <taxon>Mucoromycetes</taxon>
        <taxon>Mucorales</taxon>
        <taxon>Lichtheimiaceae</taxon>
        <taxon>Phascolomyces</taxon>
    </lineage>
</organism>
<dbReference type="AlphaFoldDB" id="A0AAD5K7C3"/>
<reference evidence="1" key="1">
    <citation type="journal article" date="2022" name="IScience">
        <title>Evolution of zygomycete secretomes and the origins of terrestrial fungal ecologies.</title>
        <authorList>
            <person name="Chang Y."/>
            <person name="Wang Y."/>
            <person name="Mondo S."/>
            <person name="Ahrendt S."/>
            <person name="Andreopoulos W."/>
            <person name="Barry K."/>
            <person name="Beard J."/>
            <person name="Benny G.L."/>
            <person name="Blankenship S."/>
            <person name="Bonito G."/>
            <person name="Cuomo C."/>
            <person name="Desiro A."/>
            <person name="Gervers K.A."/>
            <person name="Hundley H."/>
            <person name="Kuo A."/>
            <person name="LaButti K."/>
            <person name="Lang B.F."/>
            <person name="Lipzen A."/>
            <person name="O'Donnell K."/>
            <person name="Pangilinan J."/>
            <person name="Reynolds N."/>
            <person name="Sandor L."/>
            <person name="Smith M.E."/>
            <person name="Tsang A."/>
            <person name="Grigoriev I.V."/>
            <person name="Stajich J.E."/>
            <person name="Spatafora J.W."/>
        </authorList>
    </citation>
    <scope>NUCLEOTIDE SEQUENCE</scope>
    <source>
        <strain evidence="1">RSA 2281</strain>
    </source>
</reference>
<gene>
    <name evidence="1" type="ORF">BDA99DRAFT_501293</name>
</gene>
<evidence type="ECO:0000313" key="1">
    <source>
        <dbReference type="EMBL" id="KAI9271907.1"/>
    </source>
</evidence>